<accession>X7F4E0</accession>
<dbReference type="Gene3D" id="2.120.10.30">
    <property type="entry name" value="TolB, C-terminal domain"/>
    <property type="match status" value="1"/>
</dbReference>
<dbReference type="PIRSF" id="PIRSF031900">
    <property type="entry name" value="UCP031900"/>
    <property type="match status" value="1"/>
</dbReference>
<dbReference type="InterPro" id="IPR027372">
    <property type="entry name" value="Phytase-like_dom"/>
</dbReference>
<protein>
    <recommendedName>
        <fullName evidence="2">Phytase-like domain-containing protein</fullName>
    </recommendedName>
</protein>
<organism evidence="3 4">
    <name type="scientific">Roseivivax isoporae LMG 25204</name>
    <dbReference type="NCBI Taxonomy" id="1449351"/>
    <lineage>
        <taxon>Bacteria</taxon>
        <taxon>Pseudomonadati</taxon>
        <taxon>Pseudomonadota</taxon>
        <taxon>Alphaproteobacteria</taxon>
        <taxon>Rhodobacterales</taxon>
        <taxon>Roseobacteraceae</taxon>
        <taxon>Roseivivax</taxon>
    </lineage>
</organism>
<dbReference type="PATRIC" id="fig|1449351.3.peg.3473"/>
<sequence length="295" mass="32054">MLRRPGLALGAGLAAILALSSPAGHPGQAAFVGSFRWTSDHPAFGGFSGLEVSPDGASFVAIGDRGRVVQGTFRREEGRIVSVARGDILPLRGPQGAPLDAKSHDAEGLARTPRGQLYVSFEGRHRVAALDPSGRTHPLDRPRSFARLQANSGLEALAADANGLLYAIPERSGAQNRPFPVWRFAGGAWRQAGELPRSGGFLVVGADFGPDGRFYLLERAFTGIGFRTRVRRFDHDRTGFRNGTTLLETATRRHDNLEGLSVWRDAGGTIRLTMLSDDNMQFFQQTEFVEYRVPD</sequence>
<dbReference type="Proteomes" id="UP000023430">
    <property type="component" value="Unassembled WGS sequence"/>
</dbReference>
<evidence type="ECO:0000313" key="3">
    <source>
        <dbReference type="EMBL" id="ETX27670.1"/>
    </source>
</evidence>
<dbReference type="AlphaFoldDB" id="X7F4E0"/>
<evidence type="ECO:0000259" key="2">
    <source>
        <dbReference type="Pfam" id="PF13449"/>
    </source>
</evidence>
<dbReference type="RefSeq" id="WP_043773438.1">
    <property type="nucleotide sequence ID" value="NZ_JAME01000029.1"/>
</dbReference>
<dbReference type="Pfam" id="PF13449">
    <property type="entry name" value="Phytase-like"/>
    <property type="match status" value="1"/>
</dbReference>
<dbReference type="STRING" id="1449351.RISW2_12045"/>
<reference evidence="3 4" key="1">
    <citation type="submission" date="2014-01" db="EMBL/GenBank/DDBJ databases">
        <title>Roseivivax isoporae LMG 25204 Genome Sequencing.</title>
        <authorList>
            <person name="Lai Q."/>
            <person name="Li G."/>
            <person name="Shao Z."/>
        </authorList>
    </citation>
    <scope>NUCLEOTIDE SEQUENCE [LARGE SCALE GENOMIC DNA]</scope>
    <source>
        <strain evidence="3 4">LMG 25204</strain>
    </source>
</reference>
<comment type="caution">
    <text evidence="3">The sequence shown here is derived from an EMBL/GenBank/DDBJ whole genome shotgun (WGS) entry which is preliminary data.</text>
</comment>
<feature type="domain" description="Phytase-like" evidence="2">
    <location>
        <begin position="43"/>
        <end position="279"/>
    </location>
</feature>
<proteinExistence type="predicted"/>
<dbReference type="OrthoDB" id="9798693at2"/>
<gene>
    <name evidence="3" type="ORF">RISW2_12045</name>
</gene>
<dbReference type="SUPFAM" id="SSF101898">
    <property type="entry name" value="NHL repeat"/>
    <property type="match status" value="1"/>
</dbReference>
<keyword evidence="1" id="KW-0732">Signal</keyword>
<dbReference type="EMBL" id="JAME01000029">
    <property type="protein sequence ID" value="ETX27670.1"/>
    <property type="molecule type" value="Genomic_DNA"/>
</dbReference>
<dbReference type="eggNOG" id="COG4246">
    <property type="taxonomic scope" value="Bacteria"/>
</dbReference>
<keyword evidence="4" id="KW-1185">Reference proteome</keyword>
<evidence type="ECO:0000313" key="4">
    <source>
        <dbReference type="Proteomes" id="UP000023430"/>
    </source>
</evidence>
<dbReference type="InterPro" id="IPR011042">
    <property type="entry name" value="6-blade_b-propeller_TolB-like"/>
</dbReference>
<evidence type="ECO:0000256" key="1">
    <source>
        <dbReference type="SAM" id="SignalP"/>
    </source>
</evidence>
<name>X7F4E0_9RHOB</name>
<feature type="chain" id="PRO_5004980032" description="Phytase-like domain-containing protein" evidence="1">
    <location>
        <begin position="24"/>
        <end position="295"/>
    </location>
</feature>
<feature type="signal peptide" evidence="1">
    <location>
        <begin position="1"/>
        <end position="23"/>
    </location>
</feature>
<dbReference type="InterPro" id="IPR014567">
    <property type="entry name" value="UCP031900"/>
</dbReference>